<accession>A0ABR2SJ03</accession>
<evidence type="ECO:0000313" key="2">
    <source>
        <dbReference type="EMBL" id="KAK9025260.1"/>
    </source>
</evidence>
<reference evidence="2 3" key="1">
    <citation type="journal article" date="2024" name="G3 (Bethesda)">
        <title>Genome assembly of Hibiscus sabdariffa L. provides insights into metabolisms of medicinal natural products.</title>
        <authorList>
            <person name="Kim T."/>
        </authorList>
    </citation>
    <scope>NUCLEOTIDE SEQUENCE [LARGE SCALE GENOMIC DNA]</scope>
    <source>
        <strain evidence="2">TK-2024</strain>
        <tissue evidence="2">Old leaves</tissue>
    </source>
</reference>
<dbReference type="EMBL" id="JBBPBN010000014">
    <property type="protein sequence ID" value="KAK9025260.1"/>
    <property type="molecule type" value="Genomic_DNA"/>
</dbReference>
<feature type="compositionally biased region" description="Low complexity" evidence="1">
    <location>
        <begin position="60"/>
        <end position="69"/>
    </location>
</feature>
<comment type="caution">
    <text evidence="2">The sequence shown here is derived from an EMBL/GenBank/DDBJ whole genome shotgun (WGS) entry which is preliminary data.</text>
</comment>
<protein>
    <recommendedName>
        <fullName evidence="4">Zinc knuckle CX2CX4HX4C domain-containing protein</fullName>
    </recommendedName>
</protein>
<sequence>MGRRGKFARMAVRVNFNNPLVSKVFVNEKIQLVEYQTLPTICFNYGNYDHVYDNCPDLQPTPATEAPAQPSEPAPPTTIFGPWMVVEKRQCHPQLKEATGRVIDFTRSSTMKQSVISKRKTQSKSAPPKQTATTLRSKGKSSSSTQQTATFHNSGSSLIVNNLAGEPPKKPPDPIIPIPPRPGHIQENVSVNMQHVAHSVDVPAIVGDAHGPTMLE</sequence>
<proteinExistence type="predicted"/>
<keyword evidence="3" id="KW-1185">Reference proteome</keyword>
<gene>
    <name evidence="2" type="ORF">V6N11_065155</name>
</gene>
<feature type="region of interest" description="Disordered" evidence="1">
    <location>
        <begin position="56"/>
        <end position="76"/>
    </location>
</feature>
<dbReference type="PANTHER" id="PTHR31286">
    <property type="entry name" value="GLYCINE-RICH CELL WALL STRUCTURAL PROTEIN 1.8-LIKE"/>
    <property type="match status" value="1"/>
</dbReference>
<dbReference type="Proteomes" id="UP001396334">
    <property type="component" value="Unassembled WGS sequence"/>
</dbReference>
<dbReference type="PANTHER" id="PTHR31286:SF99">
    <property type="entry name" value="DUF4283 DOMAIN-CONTAINING PROTEIN"/>
    <property type="match status" value="1"/>
</dbReference>
<name>A0ABR2SJ03_9ROSI</name>
<feature type="compositionally biased region" description="Low complexity" evidence="1">
    <location>
        <begin position="133"/>
        <end position="150"/>
    </location>
</feature>
<feature type="compositionally biased region" description="Polar residues" evidence="1">
    <location>
        <begin position="151"/>
        <end position="160"/>
    </location>
</feature>
<feature type="region of interest" description="Disordered" evidence="1">
    <location>
        <begin position="110"/>
        <end position="177"/>
    </location>
</feature>
<organism evidence="2 3">
    <name type="scientific">Hibiscus sabdariffa</name>
    <name type="common">roselle</name>
    <dbReference type="NCBI Taxonomy" id="183260"/>
    <lineage>
        <taxon>Eukaryota</taxon>
        <taxon>Viridiplantae</taxon>
        <taxon>Streptophyta</taxon>
        <taxon>Embryophyta</taxon>
        <taxon>Tracheophyta</taxon>
        <taxon>Spermatophyta</taxon>
        <taxon>Magnoliopsida</taxon>
        <taxon>eudicotyledons</taxon>
        <taxon>Gunneridae</taxon>
        <taxon>Pentapetalae</taxon>
        <taxon>rosids</taxon>
        <taxon>malvids</taxon>
        <taxon>Malvales</taxon>
        <taxon>Malvaceae</taxon>
        <taxon>Malvoideae</taxon>
        <taxon>Hibiscus</taxon>
    </lineage>
</organism>
<evidence type="ECO:0000256" key="1">
    <source>
        <dbReference type="SAM" id="MobiDB-lite"/>
    </source>
</evidence>
<evidence type="ECO:0000313" key="3">
    <source>
        <dbReference type="Proteomes" id="UP001396334"/>
    </source>
</evidence>
<evidence type="ECO:0008006" key="4">
    <source>
        <dbReference type="Google" id="ProtNLM"/>
    </source>
</evidence>
<dbReference type="InterPro" id="IPR040256">
    <property type="entry name" value="At4g02000-like"/>
</dbReference>
<feature type="compositionally biased region" description="Polar residues" evidence="1">
    <location>
        <begin position="123"/>
        <end position="132"/>
    </location>
</feature>